<dbReference type="Gene3D" id="3.30.70.3000">
    <property type="match status" value="1"/>
</dbReference>
<organism evidence="4 5">
    <name type="scientific">Mycena chlorophos</name>
    <name type="common">Agaric fungus</name>
    <name type="synonym">Agaricus chlorophos</name>
    <dbReference type="NCBI Taxonomy" id="658473"/>
    <lineage>
        <taxon>Eukaryota</taxon>
        <taxon>Fungi</taxon>
        <taxon>Dikarya</taxon>
        <taxon>Basidiomycota</taxon>
        <taxon>Agaricomycotina</taxon>
        <taxon>Agaricomycetes</taxon>
        <taxon>Agaricomycetidae</taxon>
        <taxon>Agaricales</taxon>
        <taxon>Marasmiineae</taxon>
        <taxon>Mycenaceae</taxon>
        <taxon>Mycena</taxon>
    </lineage>
</organism>
<dbReference type="GO" id="GO:0006400">
    <property type="term" value="P:tRNA modification"/>
    <property type="evidence" value="ECO:0007669"/>
    <property type="project" value="InterPro"/>
</dbReference>
<dbReference type="AlphaFoldDB" id="A0A8H6TG54"/>
<dbReference type="EMBL" id="JACAZE010000005">
    <property type="protein sequence ID" value="KAF7316716.1"/>
    <property type="molecule type" value="Genomic_DNA"/>
</dbReference>
<dbReference type="Pfam" id="PF04446">
    <property type="entry name" value="Thg1"/>
    <property type="match status" value="1"/>
</dbReference>
<evidence type="ECO:0000256" key="1">
    <source>
        <dbReference type="ARBA" id="ARBA00015443"/>
    </source>
</evidence>
<reference evidence="4" key="1">
    <citation type="submission" date="2020-05" db="EMBL/GenBank/DDBJ databases">
        <title>Mycena genomes resolve the evolution of fungal bioluminescence.</title>
        <authorList>
            <person name="Tsai I.J."/>
        </authorList>
    </citation>
    <scope>NUCLEOTIDE SEQUENCE</scope>
    <source>
        <strain evidence="4">110903Hualien_Pintung</strain>
    </source>
</reference>
<comment type="caution">
    <text evidence="4">The sequence shown here is derived from an EMBL/GenBank/DDBJ whole genome shotgun (WGS) entry which is preliminary data.</text>
</comment>
<evidence type="ECO:0000259" key="3">
    <source>
        <dbReference type="Pfam" id="PF04446"/>
    </source>
</evidence>
<accession>A0A8H6TG54</accession>
<dbReference type="Proteomes" id="UP000613580">
    <property type="component" value="Unassembled WGS sequence"/>
</dbReference>
<evidence type="ECO:0000313" key="5">
    <source>
        <dbReference type="Proteomes" id="UP000613580"/>
    </source>
</evidence>
<dbReference type="GO" id="GO:0008193">
    <property type="term" value="F:tRNA guanylyltransferase activity"/>
    <property type="evidence" value="ECO:0007669"/>
    <property type="project" value="InterPro"/>
</dbReference>
<keyword evidence="5" id="KW-1185">Reference proteome</keyword>
<dbReference type="OrthoDB" id="5959761at2759"/>
<evidence type="ECO:0000256" key="2">
    <source>
        <dbReference type="ARBA" id="ARBA00032480"/>
    </source>
</evidence>
<name>A0A8H6TG54_MYCCL</name>
<protein>
    <recommendedName>
        <fullName evidence="1">tRNA(His) guanylyltransferase</fullName>
    </recommendedName>
    <alternativeName>
        <fullName evidence="2">tRNA-histidine guanylyltransferase</fullName>
    </alternativeName>
</protein>
<gene>
    <name evidence="4" type="ORF">HMN09_00404700</name>
</gene>
<dbReference type="PANTHER" id="PTHR12729:SF1">
    <property type="entry name" value="TRNAHIS GUANYLYLTRANSFERASE CATALYTIC DOMAIN-CONTAINING PROTEIN"/>
    <property type="match status" value="1"/>
</dbReference>
<evidence type="ECO:0000313" key="4">
    <source>
        <dbReference type="EMBL" id="KAF7316716.1"/>
    </source>
</evidence>
<dbReference type="GO" id="GO:0000287">
    <property type="term" value="F:magnesium ion binding"/>
    <property type="evidence" value="ECO:0007669"/>
    <property type="project" value="InterPro"/>
</dbReference>
<proteinExistence type="predicted"/>
<feature type="domain" description="tRNAHis guanylyltransferase catalytic" evidence="3">
    <location>
        <begin position="10"/>
        <end position="141"/>
    </location>
</feature>
<dbReference type="InterPro" id="IPR024956">
    <property type="entry name" value="tRNAHis_GuaTrfase_cat"/>
</dbReference>
<dbReference type="PANTHER" id="PTHR12729">
    <property type="entry name" value="TRNA(HIS) GUANYLYLTRANSFERASE-RELATED"/>
    <property type="match status" value="1"/>
</dbReference>
<sequence>MPPSETSLADRMKKFETATDIQLTPNQPAIVRIDGHAFSTFTRGFEKPFDERIHTAMAATASDLLAHFSDASLVYTISDEITLVFPTGVREFKGRVAKLGSLAAGLASARFNYHLQHTCTTPVPADKIGTAHFDARAFSLPDLGEVLYNLIWRCKIDGRRNSISGFGRKYFSAKQLHGLHSNAVVEKVLKEKEVDYWTVTPTWARYGTTYKREKFEGTGVDGLTGEKVTMTRTRLKSEDMKWWDHNEENLEIIKDRYWKPAPVPEPLPEPETAT</sequence>
<dbReference type="InterPro" id="IPR007537">
    <property type="entry name" value="tRNAHis_GuaTrfase_Thg1"/>
</dbReference>
<dbReference type="InterPro" id="IPR038469">
    <property type="entry name" value="tRNAHis_GuaTrfase_Thg1_sf"/>
</dbReference>